<dbReference type="Proteomes" id="UP001331936">
    <property type="component" value="Unassembled WGS sequence"/>
</dbReference>
<keyword evidence="2" id="KW-1185">Reference proteome</keyword>
<comment type="caution">
    <text evidence="1">The sequence shown here is derived from an EMBL/GenBank/DDBJ whole genome shotgun (WGS) entry which is preliminary data.</text>
</comment>
<gene>
    <name evidence="1" type="ORF">Q8814_19230</name>
</gene>
<protein>
    <submittedName>
        <fullName evidence="1">Uncharacterized protein</fullName>
    </submittedName>
</protein>
<dbReference type="EMBL" id="JAUZMZ010000128">
    <property type="protein sequence ID" value="MEE2034219.1"/>
    <property type="molecule type" value="Genomic_DNA"/>
</dbReference>
<sequence length="41" mass="4439">MRRGEIDGDTAASVYTAALSNPDALWRVGDRVVRLVVDPVP</sequence>
<proteinExistence type="predicted"/>
<accession>A0ABU7JW14</accession>
<dbReference type="RefSeq" id="WP_330153593.1">
    <property type="nucleotide sequence ID" value="NZ_JAUZMZ010000128.1"/>
</dbReference>
<organism evidence="1 2">
    <name type="scientific">Rhodococcus chondri</name>
    <dbReference type="NCBI Taxonomy" id="3065941"/>
    <lineage>
        <taxon>Bacteria</taxon>
        <taxon>Bacillati</taxon>
        <taxon>Actinomycetota</taxon>
        <taxon>Actinomycetes</taxon>
        <taxon>Mycobacteriales</taxon>
        <taxon>Nocardiaceae</taxon>
        <taxon>Rhodococcus</taxon>
    </lineage>
</organism>
<evidence type="ECO:0000313" key="2">
    <source>
        <dbReference type="Proteomes" id="UP001331936"/>
    </source>
</evidence>
<evidence type="ECO:0000313" key="1">
    <source>
        <dbReference type="EMBL" id="MEE2034219.1"/>
    </source>
</evidence>
<name>A0ABU7JW14_9NOCA</name>
<reference evidence="1 2" key="1">
    <citation type="submission" date="2023-08" db="EMBL/GenBank/DDBJ databases">
        <authorList>
            <person name="Girao M."/>
            <person name="Carvalho M.F."/>
        </authorList>
    </citation>
    <scope>NUCLEOTIDE SEQUENCE [LARGE SCALE GENOMIC DNA]</scope>
    <source>
        <strain evidence="1 2">CC-R104</strain>
    </source>
</reference>